<gene>
    <name evidence="1" type="ORF">Tco_0751020</name>
</gene>
<protein>
    <submittedName>
        <fullName evidence="1">Uncharacterized protein</fullName>
    </submittedName>
</protein>
<sequence>MRVIIKKETSQETYFGTCMQHRTTSACTQHSPITRTKLPCLLLKYNLLKKSRNMTAQRVIGYGLRRITSKGSGQAKGYVLGNYGVLGEVMLKGTHFGAYTKSSRMYIDLTENTPYYSRPIRRIQDFDESKDHCLTLKNMPYPHQRYAVYNTLVNEEESTGFTSIRRIHQEDTAYPCLHSPKTTKERRPICLRMDDPNITMEEYIRLEEEKSRKRGKVFNWETAMYGKMWYDEDVHDLISVETESPAIAFNDQIASNKHFLVNPR</sequence>
<reference evidence="1" key="2">
    <citation type="submission" date="2022-01" db="EMBL/GenBank/DDBJ databases">
        <authorList>
            <person name="Yamashiro T."/>
            <person name="Shiraishi A."/>
            <person name="Satake H."/>
            <person name="Nakayama K."/>
        </authorList>
    </citation>
    <scope>NUCLEOTIDE SEQUENCE</scope>
</reference>
<keyword evidence="2" id="KW-1185">Reference proteome</keyword>
<dbReference type="EMBL" id="BQNB010010977">
    <property type="protein sequence ID" value="GJS84479.1"/>
    <property type="molecule type" value="Genomic_DNA"/>
</dbReference>
<comment type="caution">
    <text evidence="1">The sequence shown here is derived from an EMBL/GenBank/DDBJ whole genome shotgun (WGS) entry which is preliminary data.</text>
</comment>
<dbReference type="Proteomes" id="UP001151760">
    <property type="component" value="Unassembled WGS sequence"/>
</dbReference>
<name>A0ABQ4Z2W8_9ASTR</name>
<organism evidence="1 2">
    <name type="scientific">Tanacetum coccineum</name>
    <dbReference type="NCBI Taxonomy" id="301880"/>
    <lineage>
        <taxon>Eukaryota</taxon>
        <taxon>Viridiplantae</taxon>
        <taxon>Streptophyta</taxon>
        <taxon>Embryophyta</taxon>
        <taxon>Tracheophyta</taxon>
        <taxon>Spermatophyta</taxon>
        <taxon>Magnoliopsida</taxon>
        <taxon>eudicotyledons</taxon>
        <taxon>Gunneridae</taxon>
        <taxon>Pentapetalae</taxon>
        <taxon>asterids</taxon>
        <taxon>campanulids</taxon>
        <taxon>Asterales</taxon>
        <taxon>Asteraceae</taxon>
        <taxon>Asteroideae</taxon>
        <taxon>Anthemideae</taxon>
        <taxon>Anthemidinae</taxon>
        <taxon>Tanacetum</taxon>
    </lineage>
</organism>
<proteinExistence type="predicted"/>
<reference evidence="1" key="1">
    <citation type="journal article" date="2022" name="Int. J. Mol. Sci.">
        <title>Draft Genome of Tanacetum Coccineum: Genomic Comparison of Closely Related Tanacetum-Family Plants.</title>
        <authorList>
            <person name="Yamashiro T."/>
            <person name="Shiraishi A."/>
            <person name="Nakayama K."/>
            <person name="Satake H."/>
        </authorList>
    </citation>
    <scope>NUCLEOTIDE SEQUENCE</scope>
</reference>
<evidence type="ECO:0000313" key="1">
    <source>
        <dbReference type="EMBL" id="GJS84479.1"/>
    </source>
</evidence>
<accession>A0ABQ4Z2W8</accession>
<evidence type="ECO:0000313" key="2">
    <source>
        <dbReference type="Proteomes" id="UP001151760"/>
    </source>
</evidence>